<dbReference type="PANTHER" id="PTHR37480">
    <property type="entry name" value="ENOYL-[ACYL-CARRIER-PROTEIN] REDUCTASE [NADH]"/>
    <property type="match status" value="1"/>
</dbReference>
<dbReference type="GO" id="GO:0006633">
    <property type="term" value="P:fatty acid biosynthetic process"/>
    <property type="evidence" value="ECO:0007669"/>
    <property type="project" value="TreeGrafter"/>
</dbReference>
<evidence type="ECO:0000256" key="1">
    <source>
        <dbReference type="ARBA" id="ARBA00048302"/>
    </source>
</evidence>
<dbReference type="InterPro" id="IPR024906">
    <property type="entry name" value="Eno_Rdtase_FAD-bd_dom"/>
</dbReference>
<proteinExistence type="predicted"/>
<dbReference type="PANTHER" id="PTHR37480:SF1">
    <property type="entry name" value="ENOYL-[ACYL-CARRIER-PROTEIN] REDUCTASE [NADH]"/>
    <property type="match status" value="1"/>
</dbReference>
<accession>A0A3P3XUV6</accession>
<evidence type="ECO:0000313" key="3">
    <source>
        <dbReference type="EMBL" id="SLM19894.1"/>
    </source>
</evidence>
<dbReference type="GO" id="GO:0051287">
    <property type="term" value="F:NAD binding"/>
    <property type="evidence" value="ECO:0007669"/>
    <property type="project" value="TreeGrafter"/>
</dbReference>
<dbReference type="GO" id="GO:0050343">
    <property type="term" value="F:trans-2-enoyl-CoA reductase (NADH) activity"/>
    <property type="evidence" value="ECO:0007669"/>
    <property type="project" value="UniProtKB-EC"/>
</dbReference>
<name>A0A3P3XUV6_9SPIR</name>
<gene>
    <name evidence="3" type="ORF">SPIRO4BDMA_80001</name>
</gene>
<sequence length="99" mass="11436">MKERNIHEDCVDQMIRLFAERIYRKGETQIPVDTEGRIRVDDLEMGPSVQNEVSARLATVDESNLHKLADPDGFRNDFLRAHGFEVPGVDYEQEVLSFE</sequence>
<dbReference type="Pfam" id="PF07055">
    <property type="entry name" value="Eno-Rase_FAD_bd"/>
    <property type="match status" value="1"/>
</dbReference>
<reference evidence="3" key="1">
    <citation type="submission" date="2017-02" db="EMBL/GenBank/DDBJ databases">
        <authorList>
            <person name="Regsiter A."/>
            <person name="William W."/>
        </authorList>
    </citation>
    <scope>NUCLEOTIDE SEQUENCE</scope>
    <source>
        <strain evidence="3">BdmA 4</strain>
    </source>
</reference>
<dbReference type="AlphaFoldDB" id="A0A3P3XUV6"/>
<keyword evidence="3" id="KW-0560">Oxidoreductase</keyword>
<dbReference type="Gene3D" id="3.40.50.720">
    <property type="entry name" value="NAD(P)-binding Rossmann-like Domain"/>
    <property type="match status" value="1"/>
</dbReference>
<dbReference type="GO" id="GO:0004318">
    <property type="term" value="F:enoyl-[acyl-carrier-protein] reductase (NADH) activity"/>
    <property type="evidence" value="ECO:0007669"/>
    <property type="project" value="TreeGrafter"/>
</dbReference>
<protein>
    <submittedName>
        <fullName evidence="3">Reductase TDE_0597</fullName>
        <ecNumber evidence="3">1.3.1.-</ecNumber>
    </submittedName>
</protein>
<comment type="catalytic activity">
    <reaction evidence="1">
        <text>a 2,3-saturated acyl-CoA + NAD(+) = a (2E)-enoyl-CoA + NADH + H(+)</text>
        <dbReference type="Rhea" id="RHEA:18177"/>
        <dbReference type="ChEBI" id="CHEBI:15378"/>
        <dbReference type="ChEBI" id="CHEBI:57540"/>
        <dbReference type="ChEBI" id="CHEBI:57945"/>
        <dbReference type="ChEBI" id="CHEBI:58856"/>
        <dbReference type="ChEBI" id="CHEBI:65111"/>
        <dbReference type="EC" id="1.3.1.44"/>
    </reaction>
</comment>
<feature type="domain" description="Enoyl reductase FAD binding" evidence="2">
    <location>
        <begin position="32"/>
        <end position="95"/>
    </location>
</feature>
<dbReference type="EC" id="1.3.1.-" evidence="3"/>
<evidence type="ECO:0000259" key="2">
    <source>
        <dbReference type="Pfam" id="PF07055"/>
    </source>
</evidence>
<dbReference type="InterPro" id="IPR010758">
    <property type="entry name" value="Trans-2-enoyl-CoA_reductase"/>
</dbReference>
<organism evidence="3">
    <name type="scientific">uncultured spirochete</name>
    <dbReference type="NCBI Taxonomy" id="156406"/>
    <lineage>
        <taxon>Bacteria</taxon>
        <taxon>Pseudomonadati</taxon>
        <taxon>Spirochaetota</taxon>
        <taxon>Spirochaetia</taxon>
        <taxon>Spirochaetales</taxon>
        <taxon>environmental samples</taxon>
    </lineage>
</organism>
<dbReference type="EMBL" id="FWDO01000008">
    <property type="protein sequence ID" value="SLM19894.1"/>
    <property type="molecule type" value="Genomic_DNA"/>
</dbReference>